<dbReference type="PANTHER" id="PTHR42924:SF11">
    <property type="entry name" value="POLYMERASE_HISTIDINOL PHOSPHATASE N-TERMINAL DOMAIN-CONTAINING PROTEIN"/>
    <property type="match status" value="1"/>
</dbReference>
<dbReference type="SUPFAM" id="SSF89550">
    <property type="entry name" value="PHP domain-like"/>
    <property type="match status" value="1"/>
</dbReference>
<sequence length="512" mass="55781">MSSSRRRFLMLGAAVAGTSLAAAPPVSADITTELGRLLGRNRYRWLIGDHHTHTQYSYDAMYTVDNVVAGARLNGVDWLVITDHGYPAHEKSSVEPTNVDVRAARRRHRDVLLWQGIEWNVPGAEHATVFFAPGANEAALLRTFERDHDSRLTNSGPGSPENEAKALAAVRWLRQNTRDPIVVVNHPSRNGRVAPHELRAVRDTGLVIGMEGAPGAQADGFPKPNGNGGARGGYVNNPGADSWPGYPVEAYRTYGGFDWMTAKLGGVWDSLLSEGKGFWITSNSDSHYNRGDVLTRPAVPGDYYDKTGKYPDPVNSGVPQLLAPYADFYPGEFSRTYVGASTRTHSAVASALRAGRIWVTHGGLVDNLEVAAYGDGQFATYGDRIRVRRGSSVTVVIVARLAYRPNGSGSIPKLRRLDLIQGHITGTASPDAASAPGTIVAESFAPRWWPGHTVVFQHTFRNVRAPFYARVRGTDGNRHSPGGIEPVSDVIGDSDPFKDLWCYTNPVFVDVW</sequence>
<dbReference type="PROSITE" id="PS51318">
    <property type="entry name" value="TAT"/>
    <property type="match status" value="1"/>
</dbReference>
<comment type="caution">
    <text evidence="3">The sequence shown here is derived from an EMBL/GenBank/DDBJ whole genome shotgun (WGS) entry which is preliminary data.</text>
</comment>
<dbReference type="OrthoDB" id="9997at2"/>
<feature type="signal peptide" evidence="1">
    <location>
        <begin position="1"/>
        <end position="28"/>
    </location>
</feature>
<dbReference type="Gene3D" id="3.20.20.140">
    <property type="entry name" value="Metal-dependent hydrolases"/>
    <property type="match status" value="1"/>
</dbReference>
<accession>A0A428YZZ8</accession>
<feature type="domain" description="Polymerase/histidinol phosphatase N-terminal" evidence="2">
    <location>
        <begin position="48"/>
        <end position="123"/>
    </location>
</feature>
<dbReference type="CDD" id="cd07432">
    <property type="entry name" value="PHP_HisPPase"/>
    <property type="match status" value="1"/>
</dbReference>
<keyword evidence="1" id="KW-0732">Signal</keyword>
<dbReference type="InterPro" id="IPR006311">
    <property type="entry name" value="TAT_signal"/>
</dbReference>
<dbReference type="InterPro" id="IPR052018">
    <property type="entry name" value="PHP_domain"/>
</dbReference>
<dbReference type="RefSeq" id="WP_037262115.1">
    <property type="nucleotide sequence ID" value="NZ_QHKI01000042.1"/>
</dbReference>
<dbReference type="EMBL" id="QHKI01000042">
    <property type="protein sequence ID" value="RSM77024.1"/>
    <property type="molecule type" value="Genomic_DNA"/>
</dbReference>
<dbReference type="GO" id="GO:0004534">
    <property type="term" value="F:5'-3' RNA exonuclease activity"/>
    <property type="evidence" value="ECO:0007669"/>
    <property type="project" value="TreeGrafter"/>
</dbReference>
<dbReference type="Proteomes" id="UP000287547">
    <property type="component" value="Unassembled WGS sequence"/>
</dbReference>
<evidence type="ECO:0000313" key="3">
    <source>
        <dbReference type="EMBL" id="RSM77024.1"/>
    </source>
</evidence>
<organism evidence="3 4">
    <name type="scientific">Kibdelosporangium aridum</name>
    <dbReference type="NCBI Taxonomy" id="2030"/>
    <lineage>
        <taxon>Bacteria</taxon>
        <taxon>Bacillati</taxon>
        <taxon>Actinomycetota</taxon>
        <taxon>Actinomycetes</taxon>
        <taxon>Pseudonocardiales</taxon>
        <taxon>Pseudonocardiaceae</taxon>
        <taxon>Kibdelosporangium</taxon>
    </lineage>
</organism>
<name>A0A428YZZ8_KIBAR</name>
<evidence type="ECO:0000259" key="2">
    <source>
        <dbReference type="SMART" id="SM00481"/>
    </source>
</evidence>
<dbReference type="AlphaFoldDB" id="A0A428YZZ8"/>
<dbReference type="InterPro" id="IPR003141">
    <property type="entry name" value="Pol/His_phosphatase_N"/>
</dbReference>
<dbReference type="SMART" id="SM00481">
    <property type="entry name" value="POLIIIAc"/>
    <property type="match status" value="1"/>
</dbReference>
<gene>
    <name evidence="3" type="ORF">DMH04_35880</name>
</gene>
<evidence type="ECO:0000313" key="4">
    <source>
        <dbReference type="Proteomes" id="UP000287547"/>
    </source>
</evidence>
<protein>
    <submittedName>
        <fullName evidence="3">Histidinol-phosphatase</fullName>
    </submittedName>
</protein>
<feature type="chain" id="PRO_5019257959" evidence="1">
    <location>
        <begin position="29"/>
        <end position="512"/>
    </location>
</feature>
<dbReference type="PANTHER" id="PTHR42924">
    <property type="entry name" value="EXONUCLEASE"/>
    <property type="match status" value="1"/>
</dbReference>
<reference evidence="3 4" key="1">
    <citation type="submission" date="2018-05" db="EMBL/GenBank/DDBJ databases">
        <title>Evolution of GPA BGCs.</title>
        <authorList>
            <person name="Waglechner N."/>
            <person name="Wright G.D."/>
        </authorList>
    </citation>
    <scope>NUCLEOTIDE SEQUENCE [LARGE SCALE GENOMIC DNA]</scope>
    <source>
        <strain evidence="3 4">A82846</strain>
    </source>
</reference>
<dbReference type="GO" id="GO:0035312">
    <property type="term" value="F:5'-3' DNA exonuclease activity"/>
    <property type="evidence" value="ECO:0007669"/>
    <property type="project" value="TreeGrafter"/>
</dbReference>
<proteinExistence type="predicted"/>
<evidence type="ECO:0000256" key="1">
    <source>
        <dbReference type="SAM" id="SignalP"/>
    </source>
</evidence>
<dbReference type="InterPro" id="IPR016195">
    <property type="entry name" value="Pol/histidinol_Pase-like"/>
</dbReference>